<dbReference type="NCBIfam" id="TIGR00377">
    <property type="entry name" value="ant_ant_sig"/>
    <property type="match status" value="1"/>
</dbReference>
<dbReference type="InterPro" id="IPR003658">
    <property type="entry name" value="Anti-sigma_ant"/>
</dbReference>
<evidence type="ECO:0000259" key="3">
    <source>
        <dbReference type="PROSITE" id="PS50801"/>
    </source>
</evidence>
<dbReference type="InterPro" id="IPR002645">
    <property type="entry name" value="STAS_dom"/>
</dbReference>
<name>A0A9D2ATJ9_9FIRM</name>
<comment type="caution">
    <text evidence="4">The sequence shown here is derived from an EMBL/GenBank/DDBJ whole genome shotgun (WGS) entry which is preliminary data.</text>
</comment>
<sequence length="104" mass="12017">MKYQVQENCLTIYLPREVDHHNAEEIRREADAVIDRNHIKYVIFDFEKTDFMDSSGIGVIMGRYKTICLIGGEVWAVHANARIKKILTLSGVTKIMQIYEEDAV</sequence>
<dbReference type="Pfam" id="PF01740">
    <property type="entry name" value="STAS"/>
    <property type="match status" value="1"/>
</dbReference>
<dbReference type="SUPFAM" id="SSF52091">
    <property type="entry name" value="SpoIIaa-like"/>
    <property type="match status" value="1"/>
</dbReference>
<feature type="domain" description="STAS" evidence="3">
    <location>
        <begin position="1"/>
        <end position="104"/>
    </location>
</feature>
<evidence type="ECO:0000256" key="1">
    <source>
        <dbReference type="ARBA" id="ARBA00009013"/>
    </source>
</evidence>
<dbReference type="EMBL" id="DXFA01000175">
    <property type="protein sequence ID" value="HIX49418.1"/>
    <property type="molecule type" value="Genomic_DNA"/>
</dbReference>
<dbReference type="AlphaFoldDB" id="A0A9D2ATJ9"/>
<dbReference type="GO" id="GO:0043856">
    <property type="term" value="F:anti-sigma factor antagonist activity"/>
    <property type="evidence" value="ECO:0007669"/>
    <property type="project" value="InterPro"/>
</dbReference>
<accession>A0A9D2ATJ9</accession>
<comment type="similarity">
    <text evidence="1 2">Belongs to the anti-sigma-factor antagonist family.</text>
</comment>
<dbReference type="Proteomes" id="UP000824243">
    <property type="component" value="Unassembled WGS sequence"/>
</dbReference>
<dbReference type="PANTHER" id="PTHR33495:SF2">
    <property type="entry name" value="ANTI-SIGMA FACTOR ANTAGONIST TM_1081-RELATED"/>
    <property type="match status" value="1"/>
</dbReference>
<dbReference type="PROSITE" id="PS50801">
    <property type="entry name" value="STAS"/>
    <property type="match status" value="1"/>
</dbReference>
<protein>
    <recommendedName>
        <fullName evidence="2">Anti-sigma factor antagonist</fullName>
    </recommendedName>
</protein>
<dbReference type="Gene3D" id="3.30.750.24">
    <property type="entry name" value="STAS domain"/>
    <property type="match status" value="1"/>
</dbReference>
<dbReference type="CDD" id="cd07043">
    <property type="entry name" value="STAS_anti-anti-sigma_factors"/>
    <property type="match status" value="1"/>
</dbReference>
<proteinExistence type="inferred from homology"/>
<evidence type="ECO:0000313" key="5">
    <source>
        <dbReference type="Proteomes" id="UP000824243"/>
    </source>
</evidence>
<dbReference type="InterPro" id="IPR036513">
    <property type="entry name" value="STAS_dom_sf"/>
</dbReference>
<evidence type="ECO:0000313" key="4">
    <source>
        <dbReference type="EMBL" id="HIX49418.1"/>
    </source>
</evidence>
<dbReference type="PANTHER" id="PTHR33495">
    <property type="entry name" value="ANTI-SIGMA FACTOR ANTAGONIST TM_1081-RELATED-RELATED"/>
    <property type="match status" value="1"/>
</dbReference>
<reference evidence="4" key="1">
    <citation type="journal article" date="2021" name="PeerJ">
        <title>Extensive microbial diversity within the chicken gut microbiome revealed by metagenomics and culture.</title>
        <authorList>
            <person name="Gilroy R."/>
            <person name="Ravi A."/>
            <person name="Getino M."/>
            <person name="Pursley I."/>
            <person name="Horton D.L."/>
            <person name="Alikhan N.F."/>
            <person name="Baker D."/>
            <person name="Gharbi K."/>
            <person name="Hall N."/>
            <person name="Watson M."/>
            <person name="Adriaenssens E.M."/>
            <person name="Foster-Nyarko E."/>
            <person name="Jarju S."/>
            <person name="Secka A."/>
            <person name="Antonio M."/>
            <person name="Oren A."/>
            <person name="Chaudhuri R.R."/>
            <person name="La Ragione R."/>
            <person name="Hildebrand F."/>
            <person name="Pallen M.J."/>
        </authorList>
    </citation>
    <scope>NUCLEOTIDE SEQUENCE</scope>
    <source>
        <strain evidence="4">ChiSjej5B23-15282</strain>
    </source>
</reference>
<gene>
    <name evidence="4" type="ORF">H9981_10500</name>
</gene>
<reference evidence="4" key="2">
    <citation type="submission" date="2021-04" db="EMBL/GenBank/DDBJ databases">
        <authorList>
            <person name="Gilroy R."/>
        </authorList>
    </citation>
    <scope>NUCLEOTIDE SEQUENCE</scope>
    <source>
        <strain evidence="4">ChiSjej5B23-15282</strain>
    </source>
</reference>
<organism evidence="4 5">
    <name type="scientific">Candidatus Mediterraneibacter caccavium</name>
    <dbReference type="NCBI Taxonomy" id="2838661"/>
    <lineage>
        <taxon>Bacteria</taxon>
        <taxon>Bacillati</taxon>
        <taxon>Bacillota</taxon>
        <taxon>Clostridia</taxon>
        <taxon>Lachnospirales</taxon>
        <taxon>Lachnospiraceae</taxon>
        <taxon>Mediterraneibacter</taxon>
    </lineage>
</organism>
<evidence type="ECO:0000256" key="2">
    <source>
        <dbReference type="RuleBase" id="RU003749"/>
    </source>
</evidence>